<sequence>MNELIMNKILRIIGLSMLLPITVATAQDQQGKERGEVTDAEFIIRKDRVLTLPKRNRNFEPVPALPQNQGNKQFSYAARDFFFQLPPSLSELSPYQKKFDSTIPDLYHGYAKLGFGNYQSPLAEIYINNKESDYLNYGVKIRHQGFYEGPVDGANSAEDHTQVQLHANYFTEYFEVFGLLGYQRDRYHFYGYTPGTEVAPEQIQQLFNTIDIEGGIRNIDKNEAINYQAKLGLRLFDDDYLAREHEVRLESTGSYKIMDAMNAGLDFNTYFTSPSDQTYRDVNRNYLQVRPYALYQDQGLSVRAAVNMVIENDEYVDKPSDFHVFPELNASYYIQEEFALYGQVTGGVQRNTYYQFAQENPYLGPSTQLLNTVEKLKVEAGIKGSVTDAFTYQLGIGYGDYDNMAFYANSVADSAKFEILYNNGSVLNYTGNLGYNFSKVYGLVAEANYYHYSLDETTEAGKASSPWQRPEWVLSIQNIFTPSEQWLITGGLDMMGGIYAKNLQSGTEDTLKPIIDLNVKADYKITDRFSVFAQGNNLLNQKNERYWNYQSRGIQGIIGAGFKF</sequence>
<evidence type="ECO:0000256" key="2">
    <source>
        <dbReference type="ARBA" id="ARBA00023136"/>
    </source>
</evidence>
<keyword evidence="6" id="KW-1185">Reference proteome</keyword>
<evidence type="ECO:0000256" key="4">
    <source>
        <dbReference type="SAM" id="SignalP"/>
    </source>
</evidence>
<dbReference type="InterPro" id="IPR036942">
    <property type="entry name" value="Beta-barrel_TonB_sf"/>
</dbReference>
<protein>
    <recommendedName>
        <fullName evidence="7">TonB dependent receptor</fullName>
    </recommendedName>
</protein>
<reference evidence="5" key="1">
    <citation type="journal article" date="2014" name="Int. J. Syst. Evol. Microbiol.">
        <title>Complete genome sequence of Corynebacterium casei LMG S-19264T (=DSM 44701T), isolated from a smear-ripened cheese.</title>
        <authorList>
            <consortium name="US DOE Joint Genome Institute (JGI-PGF)"/>
            <person name="Walter F."/>
            <person name="Albersmeier A."/>
            <person name="Kalinowski J."/>
            <person name="Ruckert C."/>
        </authorList>
    </citation>
    <scope>NUCLEOTIDE SEQUENCE</scope>
    <source>
        <strain evidence="5">KCTC 12368</strain>
    </source>
</reference>
<evidence type="ECO:0000313" key="5">
    <source>
        <dbReference type="EMBL" id="GGZ32936.1"/>
    </source>
</evidence>
<evidence type="ECO:0008006" key="7">
    <source>
        <dbReference type="Google" id="ProtNLM"/>
    </source>
</evidence>
<dbReference type="EMBL" id="BMWX01000004">
    <property type="protein sequence ID" value="GGZ32936.1"/>
    <property type="molecule type" value="Genomic_DNA"/>
</dbReference>
<accession>A0A918UU18</accession>
<dbReference type="GO" id="GO:0009279">
    <property type="term" value="C:cell outer membrane"/>
    <property type="evidence" value="ECO:0007669"/>
    <property type="project" value="UniProtKB-SubCell"/>
</dbReference>
<gene>
    <name evidence="5" type="ORF">GCM10007049_28210</name>
</gene>
<dbReference type="Proteomes" id="UP000619457">
    <property type="component" value="Unassembled WGS sequence"/>
</dbReference>
<dbReference type="SUPFAM" id="SSF56935">
    <property type="entry name" value="Porins"/>
    <property type="match status" value="1"/>
</dbReference>
<proteinExistence type="predicted"/>
<name>A0A918UU18_9BACT</name>
<comment type="subcellular location">
    <subcellularLocation>
        <location evidence="1">Cell outer membrane</location>
    </subcellularLocation>
</comment>
<comment type="caution">
    <text evidence="5">The sequence shown here is derived from an EMBL/GenBank/DDBJ whole genome shotgun (WGS) entry which is preliminary data.</text>
</comment>
<dbReference type="AlphaFoldDB" id="A0A918UU18"/>
<feature type="chain" id="PRO_5037503518" description="TonB dependent receptor" evidence="4">
    <location>
        <begin position="27"/>
        <end position="564"/>
    </location>
</feature>
<evidence type="ECO:0000256" key="3">
    <source>
        <dbReference type="ARBA" id="ARBA00023237"/>
    </source>
</evidence>
<feature type="signal peptide" evidence="4">
    <location>
        <begin position="1"/>
        <end position="26"/>
    </location>
</feature>
<dbReference type="Gene3D" id="2.40.170.20">
    <property type="entry name" value="TonB-dependent receptor, beta-barrel domain"/>
    <property type="match status" value="1"/>
</dbReference>
<keyword evidence="3" id="KW-0998">Cell outer membrane</keyword>
<keyword evidence="2" id="KW-0472">Membrane</keyword>
<organism evidence="5 6">
    <name type="scientific">Echinicola pacifica</name>
    <dbReference type="NCBI Taxonomy" id="346377"/>
    <lineage>
        <taxon>Bacteria</taxon>
        <taxon>Pseudomonadati</taxon>
        <taxon>Bacteroidota</taxon>
        <taxon>Cytophagia</taxon>
        <taxon>Cytophagales</taxon>
        <taxon>Cyclobacteriaceae</taxon>
        <taxon>Echinicola</taxon>
    </lineage>
</organism>
<reference evidence="5" key="2">
    <citation type="submission" date="2020-09" db="EMBL/GenBank/DDBJ databases">
        <authorList>
            <person name="Sun Q."/>
            <person name="Kim S."/>
        </authorList>
    </citation>
    <scope>NUCLEOTIDE SEQUENCE</scope>
    <source>
        <strain evidence="5">KCTC 12368</strain>
    </source>
</reference>
<evidence type="ECO:0000256" key="1">
    <source>
        <dbReference type="ARBA" id="ARBA00004442"/>
    </source>
</evidence>
<keyword evidence="4" id="KW-0732">Signal</keyword>
<evidence type="ECO:0000313" key="6">
    <source>
        <dbReference type="Proteomes" id="UP000619457"/>
    </source>
</evidence>